<sequence>MQVINGQNIAEMEKLYRTAMMNSISGYKPLNLLGTISTDGKPNLCIVSSVFHLGSNPPLLGMVIRPVRPHNDSLKNIRTTGVYTLNNVQADFYEKAHQTSASYPSGVSEFEECGLTEFYHEGIEPPFVAESGIKIGLELMEMTELQLNGTTIVIGKINLIITDDQLILTDGAIDHVAAGTVAGTGLDSYFQPQFLAKLPYAKPETTGAKK</sequence>
<name>A0A9X2B7C6_9SPHI</name>
<evidence type="ECO:0000313" key="7">
    <source>
        <dbReference type="Proteomes" id="UP001139450"/>
    </source>
</evidence>
<evidence type="ECO:0000256" key="1">
    <source>
        <dbReference type="ARBA" id="ARBA00001917"/>
    </source>
</evidence>
<comment type="caution">
    <text evidence="6">The sequence shown here is derived from an EMBL/GenBank/DDBJ whole genome shotgun (WGS) entry which is preliminary data.</text>
</comment>
<keyword evidence="2" id="KW-0285">Flavoprotein</keyword>
<dbReference type="PANTHER" id="PTHR33798:SF5">
    <property type="entry name" value="FLAVIN REDUCTASE LIKE DOMAIN-CONTAINING PROTEIN"/>
    <property type="match status" value="1"/>
</dbReference>
<protein>
    <submittedName>
        <fullName evidence="6">Flavin reductase</fullName>
    </submittedName>
</protein>
<organism evidence="6 7">
    <name type="scientific">Mucilaginibacter straminoryzae</name>
    <dbReference type="NCBI Taxonomy" id="2932774"/>
    <lineage>
        <taxon>Bacteria</taxon>
        <taxon>Pseudomonadati</taxon>
        <taxon>Bacteroidota</taxon>
        <taxon>Sphingobacteriia</taxon>
        <taxon>Sphingobacteriales</taxon>
        <taxon>Sphingobacteriaceae</taxon>
        <taxon>Mucilaginibacter</taxon>
    </lineage>
</organism>
<evidence type="ECO:0000259" key="5">
    <source>
        <dbReference type="Pfam" id="PF01613"/>
    </source>
</evidence>
<dbReference type="Proteomes" id="UP001139450">
    <property type="component" value="Unassembled WGS sequence"/>
</dbReference>
<keyword evidence="7" id="KW-1185">Reference proteome</keyword>
<proteinExistence type="inferred from homology"/>
<dbReference type="GO" id="GO:0010181">
    <property type="term" value="F:FMN binding"/>
    <property type="evidence" value="ECO:0007669"/>
    <property type="project" value="InterPro"/>
</dbReference>
<comment type="similarity">
    <text evidence="4">Belongs to the flavoredoxin family.</text>
</comment>
<accession>A0A9X2B7C6</accession>
<evidence type="ECO:0000256" key="2">
    <source>
        <dbReference type="ARBA" id="ARBA00022630"/>
    </source>
</evidence>
<dbReference type="SUPFAM" id="SSF50475">
    <property type="entry name" value="FMN-binding split barrel"/>
    <property type="match status" value="1"/>
</dbReference>
<evidence type="ECO:0000256" key="4">
    <source>
        <dbReference type="ARBA" id="ARBA00038054"/>
    </source>
</evidence>
<dbReference type="RefSeq" id="WP_245128224.1">
    <property type="nucleotide sequence ID" value="NZ_JALJEJ010000001.1"/>
</dbReference>
<comment type="cofactor">
    <cofactor evidence="1">
        <name>FMN</name>
        <dbReference type="ChEBI" id="CHEBI:58210"/>
    </cofactor>
</comment>
<reference evidence="6" key="1">
    <citation type="submission" date="2022-04" db="EMBL/GenBank/DDBJ databases">
        <title>Mucilaginibacter sp. RS28 isolated from freshwater.</title>
        <authorList>
            <person name="Ko S.-R."/>
        </authorList>
    </citation>
    <scope>NUCLEOTIDE SEQUENCE</scope>
    <source>
        <strain evidence="6">RS28</strain>
    </source>
</reference>
<dbReference type="GO" id="GO:0016646">
    <property type="term" value="F:oxidoreductase activity, acting on the CH-NH group of donors, NAD or NADP as acceptor"/>
    <property type="evidence" value="ECO:0007669"/>
    <property type="project" value="UniProtKB-ARBA"/>
</dbReference>
<dbReference type="AlphaFoldDB" id="A0A9X2B7C6"/>
<dbReference type="Pfam" id="PF01613">
    <property type="entry name" value="Flavin_Reduct"/>
    <property type="match status" value="1"/>
</dbReference>
<dbReference type="Gene3D" id="2.30.110.10">
    <property type="entry name" value="Electron Transport, Fmn-binding Protein, Chain A"/>
    <property type="match status" value="1"/>
</dbReference>
<keyword evidence="3" id="KW-0288">FMN</keyword>
<gene>
    <name evidence="6" type="ORF">MUY27_01650</name>
</gene>
<dbReference type="EMBL" id="JALJEJ010000001">
    <property type="protein sequence ID" value="MCJ8208394.1"/>
    <property type="molecule type" value="Genomic_DNA"/>
</dbReference>
<dbReference type="PANTHER" id="PTHR33798">
    <property type="entry name" value="FLAVOPROTEIN OXYGENASE"/>
    <property type="match status" value="1"/>
</dbReference>
<dbReference type="InterPro" id="IPR002563">
    <property type="entry name" value="Flavin_Rdtase-like_dom"/>
</dbReference>
<evidence type="ECO:0000313" key="6">
    <source>
        <dbReference type="EMBL" id="MCJ8208394.1"/>
    </source>
</evidence>
<dbReference type="InterPro" id="IPR012349">
    <property type="entry name" value="Split_barrel_FMN-bd"/>
</dbReference>
<feature type="domain" description="Flavin reductase like" evidence="5">
    <location>
        <begin position="31"/>
        <end position="164"/>
    </location>
</feature>
<evidence type="ECO:0000256" key="3">
    <source>
        <dbReference type="ARBA" id="ARBA00022643"/>
    </source>
</evidence>